<dbReference type="GO" id="GO:0006817">
    <property type="term" value="P:phosphate ion transport"/>
    <property type="evidence" value="ECO:0007669"/>
    <property type="project" value="UniProtKB-KW"/>
</dbReference>
<evidence type="ECO:0000256" key="9">
    <source>
        <dbReference type="ARBA" id="ARBA00023125"/>
    </source>
</evidence>
<evidence type="ECO:0000313" key="18">
    <source>
        <dbReference type="Proteomes" id="UP000197097"/>
    </source>
</evidence>
<dbReference type="InterPro" id="IPR011006">
    <property type="entry name" value="CheY-like_superfamily"/>
</dbReference>
<evidence type="ECO:0000256" key="5">
    <source>
        <dbReference type="ARBA" id="ARBA00022553"/>
    </source>
</evidence>
<dbReference type="InterPro" id="IPR001867">
    <property type="entry name" value="OmpR/PhoB-type_DNA-bd"/>
</dbReference>
<dbReference type="InterPro" id="IPR011879">
    <property type="entry name" value="Sig_transdc_resp-reg_PhoB"/>
</dbReference>
<proteinExistence type="predicted"/>
<keyword evidence="9 14" id="KW-0238">DNA-binding</keyword>
<dbReference type="Gene3D" id="6.10.250.690">
    <property type="match status" value="1"/>
</dbReference>
<keyword evidence="10" id="KW-0010">Activator</keyword>
<evidence type="ECO:0000256" key="3">
    <source>
        <dbReference type="ARBA" id="ARBA00022448"/>
    </source>
</evidence>
<keyword evidence="11" id="KW-0804">Transcription</keyword>
<evidence type="ECO:0000256" key="4">
    <source>
        <dbReference type="ARBA" id="ARBA00022490"/>
    </source>
</evidence>
<name>A0A246K5J3_9SPHN</name>
<comment type="caution">
    <text evidence="17">The sequence shown here is derived from an EMBL/GenBank/DDBJ whole genome shotgun (WGS) entry which is preliminary data.</text>
</comment>
<evidence type="ECO:0000256" key="1">
    <source>
        <dbReference type="ARBA" id="ARBA00004496"/>
    </source>
</evidence>
<dbReference type="SMART" id="SM00862">
    <property type="entry name" value="Trans_reg_C"/>
    <property type="match status" value="1"/>
</dbReference>
<dbReference type="PANTHER" id="PTHR48111">
    <property type="entry name" value="REGULATOR OF RPOS"/>
    <property type="match status" value="1"/>
</dbReference>
<evidence type="ECO:0000256" key="14">
    <source>
        <dbReference type="PROSITE-ProRule" id="PRU01091"/>
    </source>
</evidence>
<evidence type="ECO:0000256" key="7">
    <source>
        <dbReference type="ARBA" id="ARBA00023012"/>
    </source>
</evidence>
<dbReference type="NCBIfam" id="TIGR02154">
    <property type="entry name" value="PhoB"/>
    <property type="match status" value="1"/>
</dbReference>
<dbReference type="PROSITE" id="PS51755">
    <property type="entry name" value="OMPR_PHOB"/>
    <property type="match status" value="1"/>
</dbReference>
<dbReference type="CDD" id="cd00383">
    <property type="entry name" value="trans_reg_C"/>
    <property type="match status" value="1"/>
</dbReference>
<dbReference type="Gene3D" id="1.10.10.10">
    <property type="entry name" value="Winged helix-like DNA-binding domain superfamily/Winged helix DNA-binding domain"/>
    <property type="match status" value="1"/>
</dbReference>
<evidence type="ECO:0000256" key="6">
    <source>
        <dbReference type="ARBA" id="ARBA00022592"/>
    </source>
</evidence>
<reference evidence="17 18" key="1">
    <citation type="journal article" date="2002" name="Int. J. Syst. Evol. Microbiol.">
        <title>Sphingopyxis witflariensis sp. nov., isolated from activated sludge.</title>
        <authorList>
            <person name="Kampfer P."/>
            <person name="Witzenberger R."/>
            <person name="Denner E.B."/>
            <person name="Busse H.J."/>
            <person name="Neef A."/>
        </authorList>
    </citation>
    <scope>NUCLEOTIDE SEQUENCE [LARGE SCALE GENOMIC DNA]</scope>
    <source>
        <strain evidence="17 18">DSM 14551</strain>
    </source>
</reference>
<dbReference type="GO" id="GO:0006355">
    <property type="term" value="P:regulation of DNA-templated transcription"/>
    <property type="evidence" value="ECO:0007669"/>
    <property type="project" value="InterPro"/>
</dbReference>
<dbReference type="InterPro" id="IPR039420">
    <property type="entry name" value="WalR-like"/>
</dbReference>
<feature type="domain" description="OmpR/PhoB-type" evidence="16">
    <location>
        <begin position="130"/>
        <end position="228"/>
    </location>
</feature>
<evidence type="ECO:0000256" key="8">
    <source>
        <dbReference type="ARBA" id="ARBA00023015"/>
    </source>
</evidence>
<dbReference type="SMART" id="SM00448">
    <property type="entry name" value="REC"/>
    <property type="match status" value="1"/>
</dbReference>
<dbReference type="GO" id="GO:0005829">
    <property type="term" value="C:cytosol"/>
    <property type="evidence" value="ECO:0007669"/>
    <property type="project" value="TreeGrafter"/>
</dbReference>
<dbReference type="EMBL" id="NISJ01000001">
    <property type="protein sequence ID" value="OWR01068.1"/>
    <property type="molecule type" value="Genomic_DNA"/>
</dbReference>
<dbReference type="RefSeq" id="WP_088470878.1">
    <property type="nucleotide sequence ID" value="NZ_NISJ01000001.1"/>
</dbReference>
<gene>
    <name evidence="17" type="primary">phoB</name>
    <name evidence="17" type="ORF">CDQ91_01160</name>
</gene>
<evidence type="ECO:0000313" key="17">
    <source>
        <dbReference type="EMBL" id="OWR01068.1"/>
    </source>
</evidence>
<dbReference type="InterPro" id="IPR016032">
    <property type="entry name" value="Sig_transdc_resp-reg_C-effctor"/>
</dbReference>
<keyword evidence="7" id="KW-0902">Two-component regulatory system</keyword>
<keyword evidence="8" id="KW-0805">Transcription regulation</keyword>
<dbReference type="InterPro" id="IPR036388">
    <property type="entry name" value="WH-like_DNA-bd_sf"/>
</dbReference>
<sequence>MPQPDLLLIEDDEAIAELIVWHFAREGFSVRQTPDGEQALILVEERVPDIVLLDWMIESLPGIEVCRRLRRNPKSANVPIIMLTARGEEEDRIRGLETGADDYVTKPFSPRELVARVQAVLRRLRPALAGEMLSYADIELDSVAHKVVRNGQIVAMGPTEFRLLRHFMEHPGRVFSRGQLLDSVWGQDSDIELRTVDVHIRRLRKAINLPGTTDIIRTVRSAGYALDSGKSI</sequence>
<feature type="modified residue" description="4-aspartylphosphate" evidence="13">
    <location>
        <position position="54"/>
    </location>
</feature>
<dbReference type="Pfam" id="PF00486">
    <property type="entry name" value="Trans_reg_C"/>
    <property type="match status" value="1"/>
</dbReference>
<feature type="DNA-binding region" description="OmpR/PhoB-type" evidence="14">
    <location>
        <begin position="130"/>
        <end position="228"/>
    </location>
</feature>
<dbReference type="PROSITE" id="PS50110">
    <property type="entry name" value="RESPONSE_REGULATORY"/>
    <property type="match status" value="1"/>
</dbReference>
<dbReference type="SUPFAM" id="SSF52172">
    <property type="entry name" value="CheY-like"/>
    <property type="match status" value="1"/>
</dbReference>
<evidence type="ECO:0000256" key="12">
    <source>
        <dbReference type="ARBA" id="ARBA00024735"/>
    </source>
</evidence>
<dbReference type="GO" id="GO:0000156">
    <property type="term" value="F:phosphorelay response regulator activity"/>
    <property type="evidence" value="ECO:0007669"/>
    <property type="project" value="InterPro"/>
</dbReference>
<dbReference type="OrthoDB" id="2181430at2"/>
<organism evidence="17 18">
    <name type="scientific">Sphingopyxis witflariensis</name>
    <dbReference type="NCBI Taxonomy" id="173675"/>
    <lineage>
        <taxon>Bacteria</taxon>
        <taxon>Pseudomonadati</taxon>
        <taxon>Pseudomonadota</taxon>
        <taxon>Alphaproteobacteria</taxon>
        <taxon>Sphingomonadales</taxon>
        <taxon>Sphingomonadaceae</taxon>
        <taxon>Sphingopyxis</taxon>
    </lineage>
</organism>
<evidence type="ECO:0000259" key="16">
    <source>
        <dbReference type="PROSITE" id="PS51755"/>
    </source>
</evidence>
<evidence type="ECO:0000256" key="10">
    <source>
        <dbReference type="ARBA" id="ARBA00023159"/>
    </source>
</evidence>
<dbReference type="InterPro" id="IPR001789">
    <property type="entry name" value="Sig_transdc_resp-reg_receiver"/>
</dbReference>
<keyword evidence="5 13" id="KW-0597">Phosphoprotein</keyword>
<comment type="function">
    <text evidence="12">This protein is a positive regulator for the phosphate regulon. Transcription of this operon is positively regulated by PhoB and PhoR when phosphate is limited.</text>
</comment>
<dbReference type="Proteomes" id="UP000197097">
    <property type="component" value="Unassembled WGS sequence"/>
</dbReference>
<dbReference type="SUPFAM" id="SSF46894">
    <property type="entry name" value="C-terminal effector domain of the bipartite response regulators"/>
    <property type="match status" value="1"/>
</dbReference>
<comment type="subcellular location">
    <subcellularLocation>
        <location evidence="1">Cytoplasm</location>
    </subcellularLocation>
</comment>
<dbReference type="Pfam" id="PF00072">
    <property type="entry name" value="Response_reg"/>
    <property type="match status" value="1"/>
</dbReference>
<protein>
    <recommendedName>
        <fullName evidence="2">Phosphate regulon transcriptional regulatory protein PhoB</fullName>
    </recommendedName>
</protein>
<keyword evidence="3" id="KW-0813">Transport</keyword>
<dbReference type="Gene3D" id="3.40.50.2300">
    <property type="match status" value="1"/>
</dbReference>
<keyword evidence="4" id="KW-0963">Cytoplasm</keyword>
<evidence type="ECO:0000259" key="15">
    <source>
        <dbReference type="PROSITE" id="PS50110"/>
    </source>
</evidence>
<dbReference type="GO" id="GO:0032993">
    <property type="term" value="C:protein-DNA complex"/>
    <property type="evidence" value="ECO:0007669"/>
    <property type="project" value="TreeGrafter"/>
</dbReference>
<feature type="domain" description="Response regulatory" evidence="15">
    <location>
        <begin position="5"/>
        <end position="121"/>
    </location>
</feature>
<evidence type="ECO:0000256" key="2">
    <source>
        <dbReference type="ARBA" id="ARBA00013332"/>
    </source>
</evidence>
<evidence type="ECO:0000256" key="13">
    <source>
        <dbReference type="PROSITE-ProRule" id="PRU00169"/>
    </source>
</evidence>
<keyword evidence="18" id="KW-1185">Reference proteome</keyword>
<dbReference type="PANTHER" id="PTHR48111:SF40">
    <property type="entry name" value="PHOSPHATE REGULON TRANSCRIPTIONAL REGULATORY PROTEIN PHOB"/>
    <property type="match status" value="1"/>
</dbReference>
<keyword evidence="6" id="KW-0592">Phosphate transport</keyword>
<accession>A0A246K5J3</accession>
<dbReference type="AlphaFoldDB" id="A0A246K5J3"/>
<dbReference type="GO" id="GO:0000976">
    <property type="term" value="F:transcription cis-regulatory region binding"/>
    <property type="evidence" value="ECO:0007669"/>
    <property type="project" value="TreeGrafter"/>
</dbReference>
<evidence type="ECO:0000256" key="11">
    <source>
        <dbReference type="ARBA" id="ARBA00023163"/>
    </source>
</evidence>